<protein>
    <submittedName>
        <fullName evidence="4">Esterase-like activity of phytase family protein</fullName>
    </submittedName>
</protein>
<proteinExistence type="predicted"/>
<evidence type="ECO:0000259" key="2">
    <source>
        <dbReference type="Pfam" id="PF07589"/>
    </source>
</evidence>
<evidence type="ECO:0000256" key="1">
    <source>
        <dbReference type="SAM" id="SignalP"/>
    </source>
</evidence>
<dbReference type="InterPro" id="IPR027372">
    <property type="entry name" value="Phytase-like_dom"/>
</dbReference>
<dbReference type="PANTHER" id="PTHR37957:SF1">
    <property type="entry name" value="PHYTASE-LIKE DOMAIN-CONTAINING PROTEIN"/>
    <property type="match status" value="1"/>
</dbReference>
<organism evidence="4 5">
    <name type="scientific">Aquincola tertiaricarbonis</name>
    <dbReference type="NCBI Taxonomy" id="391953"/>
    <lineage>
        <taxon>Bacteria</taxon>
        <taxon>Pseudomonadati</taxon>
        <taxon>Pseudomonadota</taxon>
        <taxon>Betaproteobacteria</taxon>
        <taxon>Burkholderiales</taxon>
        <taxon>Sphaerotilaceae</taxon>
        <taxon>Aquincola</taxon>
    </lineage>
</organism>
<dbReference type="EMBL" id="CP097636">
    <property type="protein sequence ID" value="URI10856.1"/>
    <property type="molecule type" value="Genomic_DNA"/>
</dbReference>
<feature type="signal peptide" evidence="1">
    <location>
        <begin position="1"/>
        <end position="26"/>
    </location>
</feature>
<dbReference type="Proteomes" id="UP001056201">
    <property type="component" value="Chromosome 2"/>
</dbReference>
<dbReference type="Pfam" id="PF07589">
    <property type="entry name" value="PEP-CTERM"/>
    <property type="match status" value="1"/>
</dbReference>
<dbReference type="PANTHER" id="PTHR37957">
    <property type="entry name" value="BLR7070 PROTEIN"/>
    <property type="match status" value="1"/>
</dbReference>
<evidence type="ECO:0000259" key="3">
    <source>
        <dbReference type="Pfam" id="PF13449"/>
    </source>
</evidence>
<evidence type="ECO:0000313" key="5">
    <source>
        <dbReference type="Proteomes" id="UP001056201"/>
    </source>
</evidence>
<feature type="domain" description="Ice-binding protein C-terminal" evidence="2">
    <location>
        <begin position="389"/>
        <end position="413"/>
    </location>
</feature>
<sequence length="419" mass="43434">MTAPASLLRPLAAAAALAFAASASLAASPLDYIGQATLATGTMFAGTQVGGLSGIDYDAATQSYVAISDDRSQINPARYYRMTLDVAQFQRANNASGAGVQFTGVTTLRDVNGQPFAANGVDPESIRLVRGANGPSLLWTNEGLRSGNTYQNPTLRQMYLDGTPMRSFEVPTAYLPAGSAAGTVAGDRGIRNNLAFESLTLSTDGSRAYVATEGALVQDGPAASLAAGSNSRVAEFNLASGQRSAEYVYRTDAIVNAPTPGGFADNGLVELLAVSEGRFIAMERSFAAGSGYNIRLYLTDTVGATDVSSLASLQGASFSAMRKSLLLDLGTLRNDDGTALVLDNVEGITWGADAGGRKTLMLVADNNFSGSEFTQFIALGVNADLATAPVPEPGTYALMLGGLALLGAFARNRQARCAR</sequence>
<feature type="chain" id="PRO_5046171864" evidence="1">
    <location>
        <begin position="27"/>
        <end position="419"/>
    </location>
</feature>
<keyword evidence="5" id="KW-1185">Reference proteome</keyword>
<keyword evidence="1" id="KW-0732">Signal</keyword>
<accession>A0ABY4SFB0</accession>
<dbReference type="NCBIfam" id="TIGR02595">
    <property type="entry name" value="PEP_CTERM"/>
    <property type="match status" value="1"/>
</dbReference>
<dbReference type="Pfam" id="PF13449">
    <property type="entry name" value="Phytase-like"/>
    <property type="match status" value="1"/>
</dbReference>
<name>A0ABY4SFB0_AQUTE</name>
<gene>
    <name evidence="4" type="ORF">MW290_17905</name>
</gene>
<reference evidence="4" key="1">
    <citation type="submission" date="2022-05" db="EMBL/GenBank/DDBJ databases">
        <title>An RpoN-dependent PEP-CTERM gene is involved in floc formation of an Aquincola tertiaricarbonis strain.</title>
        <authorList>
            <person name="Qiu D."/>
            <person name="Xia M."/>
        </authorList>
    </citation>
    <scope>NUCLEOTIDE SEQUENCE</scope>
    <source>
        <strain evidence="4">RN12</strain>
    </source>
</reference>
<evidence type="ECO:0000313" key="4">
    <source>
        <dbReference type="EMBL" id="URI10856.1"/>
    </source>
</evidence>
<dbReference type="InterPro" id="IPR013424">
    <property type="entry name" value="Ice-binding_C"/>
</dbReference>
<feature type="domain" description="Phytase-like" evidence="3">
    <location>
        <begin position="47"/>
        <end position="368"/>
    </location>
</feature>
<dbReference type="RefSeq" id="WP_250199059.1">
    <property type="nucleotide sequence ID" value="NZ_CP097636.1"/>
</dbReference>